<dbReference type="Gene3D" id="3.60.40.10">
    <property type="entry name" value="PPM-type phosphatase domain"/>
    <property type="match status" value="1"/>
</dbReference>
<evidence type="ECO:0000256" key="1">
    <source>
        <dbReference type="ARBA" id="ARBA00022801"/>
    </source>
</evidence>
<evidence type="ECO:0000313" key="4">
    <source>
        <dbReference type="EMBL" id="TLD71608.1"/>
    </source>
</evidence>
<dbReference type="Pfam" id="PF07228">
    <property type="entry name" value="SpoIIE"/>
    <property type="match status" value="1"/>
</dbReference>
<dbReference type="SUPFAM" id="SSF55781">
    <property type="entry name" value="GAF domain-like"/>
    <property type="match status" value="1"/>
</dbReference>
<dbReference type="PANTHER" id="PTHR43156:SF2">
    <property type="entry name" value="STAGE II SPORULATION PROTEIN E"/>
    <property type="match status" value="1"/>
</dbReference>
<protein>
    <submittedName>
        <fullName evidence="4">GAF domain-containing protein</fullName>
    </submittedName>
</protein>
<name>A0A5R8KH19_9BACT</name>
<dbReference type="InterPro" id="IPR036457">
    <property type="entry name" value="PPM-type-like_dom_sf"/>
</dbReference>
<dbReference type="InterPro" id="IPR003018">
    <property type="entry name" value="GAF"/>
</dbReference>
<proteinExistence type="predicted"/>
<organism evidence="4 5">
    <name type="scientific">Phragmitibacter flavus</name>
    <dbReference type="NCBI Taxonomy" id="2576071"/>
    <lineage>
        <taxon>Bacteria</taxon>
        <taxon>Pseudomonadati</taxon>
        <taxon>Verrucomicrobiota</taxon>
        <taxon>Verrucomicrobiia</taxon>
        <taxon>Verrucomicrobiales</taxon>
        <taxon>Verrucomicrobiaceae</taxon>
        <taxon>Phragmitibacter</taxon>
    </lineage>
</organism>
<dbReference type="EMBL" id="VAUV01000004">
    <property type="protein sequence ID" value="TLD71608.1"/>
    <property type="molecule type" value="Genomic_DNA"/>
</dbReference>
<dbReference type="Gene3D" id="3.30.450.40">
    <property type="match status" value="1"/>
</dbReference>
<evidence type="ECO:0000259" key="2">
    <source>
        <dbReference type="SMART" id="SM00065"/>
    </source>
</evidence>
<feature type="domain" description="GAF" evidence="2">
    <location>
        <begin position="64"/>
        <end position="232"/>
    </location>
</feature>
<reference evidence="4 5" key="1">
    <citation type="submission" date="2019-05" db="EMBL/GenBank/DDBJ databases">
        <title>Verrucobacter flavum gen. nov., sp. nov. a new member of the family Verrucomicrobiaceae.</title>
        <authorList>
            <person name="Szuroczki S."/>
            <person name="Abbaszade G."/>
            <person name="Szabo A."/>
            <person name="Felfoldi T."/>
            <person name="Schumann P."/>
            <person name="Boka K."/>
            <person name="Keki Z."/>
            <person name="Toumi M."/>
            <person name="Toth E."/>
        </authorList>
    </citation>
    <scope>NUCLEOTIDE SEQUENCE [LARGE SCALE GENOMIC DNA]</scope>
    <source>
        <strain evidence="4 5">MG-N-17</strain>
    </source>
</reference>
<dbReference type="InterPro" id="IPR052016">
    <property type="entry name" value="Bact_Sigma-Reg"/>
</dbReference>
<evidence type="ECO:0000313" key="5">
    <source>
        <dbReference type="Proteomes" id="UP000306196"/>
    </source>
</evidence>
<keyword evidence="1" id="KW-0378">Hydrolase</keyword>
<feature type="domain" description="PPM-type phosphatase" evidence="3">
    <location>
        <begin position="259"/>
        <end position="480"/>
    </location>
</feature>
<accession>A0A5R8KH19</accession>
<dbReference type="RefSeq" id="WP_138085204.1">
    <property type="nucleotide sequence ID" value="NZ_VAUV01000004.1"/>
</dbReference>
<dbReference type="Proteomes" id="UP000306196">
    <property type="component" value="Unassembled WGS sequence"/>
</dbReference>
<dbReference type="OrthoDB" id="311592at2"/>
<dbReference type="Pfam" id="PF01590">
    <property type="entry name" value="GAF"/>
    <property type="match status" value="1"/>
</dbReference>
<dbReference type="GO" id="GO:0016791">
    <property type="term" value="F:phosphatase activity"/>
    <property type="evidence" value="ECO:0007669"/>
    <property type="project" value="TreeGrafter"/>
</dbReference>
<dbReference type="SMART" id="SM00065">
    <property type="entry name" value="GAF"/>
    <property type="match status" value="1"/>
</dbReference>
<dbReference type="AlphaFoldDB" id="A0A5R8KH19"/>
<dbReference type="InterPro" id="IPR001932">
    <property type="entry name" value="PPM-type_phosphatase-like_dom"/>
</dbReference>
<sequence length="481" mass="51805">MIGWIIAAILLLIMAGVGWPLYKALKASRKDLKDFLQDDTERAGRRRRVFDVLHTLGNAILHGQSDTTLHRLIAEGAVRVVQSQGAILYLLDEKGKSLVPRHCTKDCPPLISLPERIIDQARSNVGTLPSFLRLHSIAPGEGVIGSVLAEQREENIPDLRHHPKFQGASNPFQSHVAALIAPLNHGGRHLGVLAAASDTTTPFSEHELEMFVALARQCGFALGNAQAHQEANAKKALEAELRNASEIQRILLPEKAPDIPGFDIAARNVPARLVSGDYFDFFPIGTDHVGVAIADVCGKGIPAALLTAMCRSVLRANAREILSPAAVMSLVNRNLFPDIREDMFITAAYAVLSADGNSVMLARAGHTSPLLWKHATGQVEEVKAPGLAVGVDKGNVFDRITRDVSVPMDHGDVLLFYTDGVDEATDHKGLLFGVDRIKTVLSLAAPNGAQAVIDALCDAVTKFMGGDPQTDDITLVAMCKK</sequence>
<gene>
    <name evidence="4" type="ORF">FEM03_05555</name>
</gene>
<comment type="caution">
    <text evidence="4">The sequence shown here is derived from an EMBL/GenBank/DDBJ whole genome shotgun (WGS) entry which is preliminary data.</text>
</comment>
<dbReference type="PANTHER" id="PTHR43156">
    <property type="entry name" value="STAGE II SPORULATION PROTEIN E-RELATED"/>
    <property type="match status" value="1"/>
</dbReference>
<keyword evidence="5" id="KW-1185">Reference proteome</keyword>
<dbReference type="InterPro" id="IPR029016">
    <property type="entry name" value="GAF-like_dom_sf"/>
</dbReference>
<evidence type="ECO:0000259" key="3">
    <source>
        <dbReference type="SMART" id="SM00331"/>
    </source>
</evidence>
<dbReference type="SUPFAM" id="SSF81606">
    <property type="entry name" value="PP2C-like"/>
    <property type="match status" value="1"/>
</dbReference>
<dbReference type="SMART" id="SM00331">
    <property type="entry name" value="PP2C_SIG"/>
    <property type="match status" value="1"/>
</dbReference>